<dbReference type="Pfam" id="PF13579">
    <property type="entry name" value="Glyco_trans_4_4"/>
    <property type="match status" value="1"/>
</dbReference>
<dbReference type="Gene3D" id="3.40.50.2000">
    <property type="entry name" value="Glycogen Phosphorylase B"/>
    <property type="match status" value="2"/>
</dbReference>
<dbReference type="PANTHER" id="PTHR45947:SF3">
    <property type="entry name" value="SULFOQUINOVOSYL TRANSFERASE SQD2"/>
    <property type="match status" value="1"/>
</dbReference>
<dbReference type="GO" id="GO:0016758">
    <property type="term" value="F:hexosyltransferase activity"/>
    <property type="evidence" value="ECO:0007669"/>
    <property type="project" value="TreeGrafter"/>
</dbReference>
<name>A0A486XQN4_9GAMM</name>
<dbReference type="InterPro" id="IPR024004">
    <property type="entry name" value="PEP-CTERM/XrtA_GlycosylTrfase"/>
</dbReference>
<gene>
    <name evidence="3" type="ORF">BAL341_2189</name>
</gene>
<dbReference type="InterPro" id="IPR028098">
    <property type="entry name" value="Glyco_trans_4-like_N"/>
</dbReference>
<proteinExistence type="predicted"/>
<evidence type="ECO:0000313" key="3">
    <source>
        <dbReference type="EMBL" id="VHO04913.1"/>
    </source>
</evidence>
<dbReference type="SUPFAM" id="SSF53756">
    <property type="entry name" value="UDP-Glycosyltransferase/glycogen phosphorylase"/>
    <property type="match status" value="1"/>
</dbReference>
<reference evidence="3" key="1">
    <citation type="submission" date="2019-04" db="EMBL/GenBank/DDBJ databases">
        <authorList>
            <person name="Brambilla D."/>
        </authorList>
    </citation>
    <scope>NUCLEOTIDE SEQUENCE</scope>
    <source>
        <strain evidence="3">BAL1</strain>
    </source>
</reference>
<feature type="domain" description="Glycosyl transferase family 1" evidence="1">
    <location>
        <begin position="212"/>
        <end position="374"/>
    </location>
</feature>
<evidence type="ECO:0000259" key="1">
    <source>
        <dbReference type="Pfam" id="PF00534"/>
    </source>
</evidence>
<sequence length="407" mass="45754">MKILHIFDHSLPLHSGYTFRSRAILQQQRALGYDTCHVTSPKHPNSENDSQTAEGFSFYRTKAYQSAFWRLPVLKELAVVLALKNRLRQLIKLEEPDVLHAHSPALNGLAALWAAKHSSIPVVYEIRAFWEDAAVDHGSCKEGDLRYRLTRALETYVAKKAQAITTICEGLRRDLISRGISADKITVIPNAVDPQQFQLISSKNLALQSQFALKDKAVLGFLGSFYAYEGLDLLIKALPLIRQKVPSACLLLVGGGPQEAALKQLVSELNLQDAVIMPGRVPHSEVMQYYSLVDLLVYPRKAMRLTELVTPLKPLEAMAQGMRLLASDVGGHLELIEHGKTGWLFQRDNIDDLAEQAIRILKNFSSNDAIIDNGLQFVRTERNWAASVGRYVALYQRLQQQRVLHER</sequence>
<dbReference type="InterPro" id="IPR050194">
    <property type="entry name" value="Glycosyltransferase_grp1"/>
</dbReference>
<dbReference type="EMBL" id="CAAJGR010000118">
    <property type="protein sequence ID" value="VHO04913.1"/>
    <property type="molecule type" value="Genomic_DNA"/>
</dbReference>
<accession>A0A486XQN4</accession>
<keyword evidence="3" id="KW-0808">Transferase</keyword>
<organism evidence="3">
    <name type="scientific">Rheinheimera sp. BAL341</name>
    <dbReference type="NCBI Taxonomy" id="1708203"/>
    <lineage>
        <taxon>Bacteria</taxon>
        <taxon>Pseudomonadati</taxon>
        <taxon>Pseudomonadota</taxon>
        <taxon>Gammaproteobacteria</taxon>
        <taxon>Chromatiales</taxon>
        <taxon>Chromatiaceae</taxon>
        <taxon>Rheinheimera</taxon>
    </lineage>
</organism>
<dbReference type="CDD" id="cd03794">
    <property type="entry name" value="GT4_WbuB-like"/>
    <property type="match status" value="1"/>
</dbReference>
<dbReference type="InterPro" id="IPR001296">
    <property type="entry name" value="Glyco_trans_1"/>
</dbReference>
<dbReference type="Pfam" id="PF00534">
    <property type="entry name" value="Glycos_transf_1"/>
    <property type="match status" value="1"/>
</dbReference>
<protein>
    <submittedName>
        <fullName evidence="3">Glycosyl transferase, group 1</fullName>
    </submittedName>
</protein>
<dbReference type="AlphaFoldDB" id="A0A486XQN4"/>
<feature type="domain" description="Glycosyltransferase subfamily 4-like N-terminal" evidence="2">
    <location>
        <begin position="16"/>
        <end position="190"/>
    </location>
</feature>
<dbReference type="NCBIfam" id="TIGR04063">
    <property type="entry name" value="stp3"/>
    <property type="match status" value="1"/>
</dbReference>
<evidence type="ECO:0000259" key="2">
    <source>
        <dbReference type="Pfam" id="PF13579"/>
    </source>
</evidence>
<dbReference type="PANTHER" id="PTHR45947">
    <property type="entry name" value="SULFOQUINOVOSYL TRANSFERASE SQD2"/>
    <property type="match status" value="1"/>
</dbReference>